<feature type="compositionally biased region" description="Polar residues" evidence="5">
    <location>
        <begin position="846"/>
        <end position="865"/>
    </location>
</feature>
<dbReference type="OrthoDB" id="538223at2759"/>
<dbReference type="AlphaFoldDB" id="A0A8E0RQ96"/>
<evidence type="ECO:0000256" key="1">
    <source>
        <dbReference type="ARBA" id="ARBA00004120"/>
    </source>
</evidence>
<feature type="compositionally biased region" description="Polar residues" evidence="5">
    <location>
        <begin position="679"/>
        <end position="714"/>
    </location>
</feature>
<name>A0A8E0RQ96_9TREM</name>
<feature type="domain" description="ARMC9 CTLH-like" evidence="7">
    <location>
        <begin position="55"/>
        <end position="180"/>
    </location>
</feature>
<dbReference type="InterPro" id="IPR040369">
    <property type="entry name" value="ARMC9"/>
</dbReference>
<feature type="domain" description="LisH" evidence="6">
    <location>
        <begin position="462"/>
        <end position="580"/>
    </location>
</feature>
<feature type="compositionally biased region" description="Polar residues" evidence="5">
    <location>
        <begin position="810"/>
        <end position="836"/>
    </location>
</feature>
<evidence type="ECO:0000313" key="8">
    <source>
        <dbReference type="EMBL" id="KAA0190377.1"/>
    </source>
</evidence>
<gene>
    <name evidence="8" type="ORF">FBUS_05419</name>
</gene>
<dbReference type="InterPro" id="IPR016024">
    <property type="entry name" value="ARM-type_fold"/>
</dbReference>
<dbReference type="PANTHER" id="PTHR14881">
    <property type="entry name" value="LISH DOMAIN-CONTAINING PROTEIN ARMC9"/>
    <property type="match status" value="1"/>
</dbReference>
<reference evidence="8" key="1">
    <citation type="submission" date="2019-05" db="EMBL/GenBank/DDBJ databases">
        <title>Annotation for the trematode Fasciolopsis buski.</title>
        <authorList>
            <person name="Choi Y.-J."/>
        </authorList>
    </citation>
    <scope>NUCLEOTIDE SEQUENCE</scope>
    <source>
        <strain evidence="8">HT</strain>
        <tissue evidence="8">Whole worm</tissue>
    </source>
</reference>
<sequence length="898" mass="101999">MNFDKNQSEENVLDLMQQFFEHYQFRDTLAFFRSESKVLQGVPEQEWRPLSEFRKKLDIIRMLDCGDKQGAFNAIEQVLPPNILNSRDYQRLEFELNLYLATAAWDETVPDDRAQKLQEFRRYLETKGALLSQSTDLLPYYALPYAPNPKEHPVYQQLFKASWRKSVTFHLSTLIDSTISPNLISPPRLVKLLTEHTTKRDKAMRQLSSELADAEKRASQAQRRFARLQTDYQTLIGVSADLLDALENNLKGIKLEDGLMQRIYTRLVNSQTKGQKSGLSETSLRESLKSKNQFDLSTNGSTMLTAAWNEKNEIPLFDLDFVKIKQDMLKIDDRRKCYLLQALRWRLTKSTVHQREYCLTSFVRQDLLDLTTLGPTGDVSPEKAPLLACLRAQHHRVREYMARFLNALASLCRGRAYLGQNPIVVKLLIAELIGEKDESVTRENLVGALQKLSLRRPMQTVMINMSVIPWVVGLLENIDNLSDYTLEYSVALCMNLCLRSSGKRNCLLISKRILKVLVELLSCANLDIVPYVNGALYSILILPEMRKVANQMNLETILEGFLRPEQTDMNRQFEFIMRRLRSNELPSDEESDDEIEDDDDEEDAPTLESDLDRQDLPPPDSSDLKSLTGPEAVLRDPRLWVGEGLLKFRYAIEPAVRGEANGGVDWCKPMLSRENEVRQSISSVRSTSVLRRPATPSQRSTRASISESRPSTASRLGLATLAQSFSEEITPRASMQLDSDQLRSALSDLQKQQEKSQTRRQSSQPSPSETSKDINQKPAQSTISSKGSRRSLASKRSAFESRPKIPRTPEATSPNCKKSPTCQSPDSTVSSTQPSRTSERDEDQNVSKSSRLASGLNDRSNSGLENSERPKKDGNDEEDDTSELVYHSSVFVSVYRNL</sequence>
<dbReference type="GO" id="GO:0005814">
    <property type="term" value="C:centriole"/>
    <property type="evidence" value="ECO:0007669"/>
    <property type="project" value="TreeGrafter"/>
</dbReference>
<dbReference type="Pfam" id="PF21050">
    <property type="entry name" value="ARMC9_ARM"/>
    <property type="match status" value="1"/>
</dbReference>
<comment type="caution">
    <text evidence="8">The sequence shown here is derived from an EMBL/GenBank/DDBJ whole genome shotgun (WGS) entry which is preliminary data.</text>
</comment>
<keyword evidence="3" id="KW-0966">Cell projection</keyword>
<dbReference type="GO" id="GO:0060271">
    <property type="term" value="P:cilium assembly"/>
    <property type="evidence" value="ECO:0007669"/>
    <property type="project" value="InterPro"/>
</dbReference>
<feature type="coiled-coil region" evidence="4">
    <location>
        <begin position="204"/>
        <end position="231"/>
    </location>
</feature>
<dbReference type="InterPro" id="IPR056327">
    <property type="entry name" value="ARMC9_CTLH-like_dom"/>
</dbReference>
<dbReference type="EMBL" id="LUCM01007140">
    <property type="protein sequence ID" value="KAA0190377.1"/>
    <property type="molecule type" value="Genomic_DNA"/>
</dbReference>
<dbReference type="Gene3D" id="1.25.10.10">
    <property type="entry name" value="Leucine-rich Repeat Variant"/>
    <property type="match status" value="1"/>
</dbReference>
<organism evidence="8 9">
    <name type="scientific">Fasciolopsis buskii</name>
    <dbReference type="NCBI Taxonomy" id="27845"/>
    <lineage>
        <taxon>Eukaryota</taxon>
        <taxon>Metazoa</taxon>
        <taxon>Spiralia</taxon>
        <taxon>Lophotrochozoa</taxon>
        <taxon>Platyhelminthes</taxon>
        <taxon>Trematoda</taxon>
        <taxon>Digenea</taxon>
        <taxon>Plagiorchiida</taxon>
        <taxon>Echinostomata</taxon>
        <taxon>Echinostomatoidea</taxon>
        <taxon>Fasciolidae</taxon>
        <taxon>Fasciolopsis</taxon>
    </lineage>
</organism>
<evidence type="ECO:0000313" key="9">
    <source>
        <dbReference type="Proteomes" id="UP000728185"/>
    </source>
</evidence>
<dbReference type="Pfam" id="PF23138">
    <property type="entry name" value="CTLH_Armc9"/>
    <property type="match status" value="1"/>
</dbReference>
<evidence type="ECO:0000259" key="7">
    <source>
        <dbReference type="Pfam" id="PF23138"/>
    </source>
</evidence>
<comment type="subcellular location">
    <subcellularLocation>
        <location evidence="1">Cytoplasm</location>
        <location evidence="1">Cytoskeleton</location>
        <location evidence="1">Cilium basal body</location>
    </subcellularLocation>
</comment>
<dbReference type="GO" id="GO:0005813">
    <property type="term" value="C:centrosome"/>
    <property type="evidence" value="ECO:0007669"/>
    <property type="project" value="UniProtKB-SubCell"/>
</dbReference>
<dbReference type="PANTHER" id="PTHR14881:SF4">
    <property type="entry name" value="LISH DOMAIN-CONTAINING PROTEIN ARMC9"/>
    <property type="match status" value="1"/>
</dbReference>
<proteinExistence type="predicted"/>
<keyword evidence="9" id="KW-1185">Reference proteome</keyword>
<feature type="region of interest" description="Disordered" evidence="5">
    <location>
        <begin position="746"/>
        <end position="888"/>
    </location>
</feature>
<accession>A0A8E0RQ96</accession>
<evidence type="ECO:0000256" key="4">
    <source>
        <dbReference type="SAM" id="Coils"/>
    </source>
</evidence>
<evidence type="ECO:0000256" key="3">
    <source>
        <dbReference type="ARBA" id="ARBA00023273"/>
    </source>
</evidence>
<evidence type="ECO:0000259" key="6">
    <source>
        <dbReference type="Pfam" id="PF21050"/>
    </source>
</evidence>
<dbReference type="InterPro" id="IPR048959">
    <property type="entry name" value="ARMC9_ARM_dom"/>
</dbReference>
<dbReference type="GO" id="GO:0036064">
    <property type="term" value="C:ciliary basal body"/>
    <property type="evidence" value="ECO:0007669"/>
    <property type="project" value="InterPro"/>
</dbReference>
<protein>
    <submittedName>
        <fullName evidence="8">LisH domain-containing protein ARMC9</fullName>
    </submittedName>
</protein>
<dbReference type="Proteomes" id="UP000728185">
    <property type="component" value="Unassembled WGS sequence"/>
</dbReference>
<feature type="compositionally biased region" description="Acidic residues" evidence="5">
    <location>
        <begin position="586"/>
        <end position="605"/>
    </location>
</feature>
<feature type="region of interest" description="Disordered" evidence="5">
    <location>
        <begin position="584"/>
        <end position="629"/>
    </location>
</feature>
<evidence type="ECO:0000256" key="5">
    <source>
        <dbReference type="SAM" id="MobiDB-lite"/>
    </source>
</evidence>
<evidence type="ECO:0000256" key="2">
    <source>
        <dbReference type="ARBA" id="ARBA00022794"/>
    </source>
</evidence>
<keyword evidence="4" id="KW-0175">Coiled coil</keyword>
<dbReference type="InterPro" id="IPR011989">
    <property type="entry name" value="ARM-like"/>
</dbReference>
<keyword evidence="2" id="KW-0970">Cilium biogenesis/degradation</keyword>
<feature type="compositionally biased region" description="Polar residues" evidence="5">
    <location>
        <begin position="777"/>
        <end position="786"/>
    </location>
</feature>
<feature type="compositionally biased region" description="Low complexity" evidence="5">
    <location>
        <begin position="759"/>
        <end position="769"/>
    </location>
</feature>
<dbReference type="SUPFAM" id="SSF48371">
    <property type="entry name" value="ARM repeat"/>
    <property type="match status" value="1"/>
</dbReference>
<feature type="region of interest" description="Disordered" evidence="5">
    <location>
        <begin position="679"/>
        <end position="715"/>
    </location>
</feature>
<dbReference type="GO" id="GO:0097542">
    <property type="term" value="C:ciliary tip"/>
    <property type="evidence" value="ECO:0007669"/>
    <property type="project" value="TreeGrafter"/>
</dbReference>